<dbReference type="GO" id="GO:0004527">
    <property type="term" value="F:exonuclease activity"/>
    <property type="evidence" value="ECO:0007669"/>
    <property type="project" value="UniProtKB-KW"/>
</dbReference>
<dbReference type="GO" id="GO:0005524">
    <property type="term" value="F:ATP binding"/>
    <property type="evidence" value="ECO:0007669"/>
    <property type="project" value="UniProtKB-KW"/>
</dbReference>
<evidence type="ECO:0000256" key="1">
    <source>
        <dbReference type="ARBA" id="ARBA00022722"/>
    </source>
</evidence>
<dbReference type="InterPro" id="IPR000212">
    <property type="entry name" value="DNA_helicase_UvrD/REP"/>
</dbReference>
<dbReference type="InterPro" id="IPR014017">
    <property type="entry name" value="DNA_helicase_UvrD-like_C"/>
</dbReference>
<dbReference type="GO" id="GO:0043138">
    <property type="term" value="F:3'-5' DNA helicase activity"/>
    <property type="evidence" value="ECO:0007669"/>
    <property type="project" value="UniProtKB-EC"/>
</dbReference>
<evidence type="ECO:0000259" key="14">
    <source>
        <dbReference type="PROSITE" id="PS51198"/>
    </source>
</evidence>
<dbReference type="InterPro" id="IPR014016">
    <property type="entry name" value="UvrD-like_ATP-bd"/>
</dbReference>
<keyword evidence="9" id="KW-0234">DNA repair</keyword>
<comment type="catalytic activity">
    <reaction evidence="13">
        <text>ATP + H2O = ADP + phosphate + H(+)</text>
        <dbReference type="Rhea" id="RHEA:13065"/>
        <dbReference type="ChEBI" id="CHEBI:15377"/>
        <dbReference type="ChEBI" id="CHEBI:15378"/>
        <dbReference type="ChEBI" id="CHEBI:30616"/>
        <dbReference type="ChEBI" id="CHEBI:43474"/>
        <dbReference type="ChEBI" id="CHEBI:456216"/>
        <dbReference type="EC" id="5.6.2.4"/>
    </reaction>
</comment>
<dbReference type="Pfam" id="PF00580">
    <property type="entry name" value="UvrD-helicase"/>
    <property type="match status" value="1"/>
</dbReference>
<evidence type="ECO:0000256" key="5">
    <source>
        <dbReference type="ARBA" id="ARBA00022806"/>
    </source>
</evidence>
<dbReference type="PANTHER" id="PTHR11070">
    <property type="entry name" value="UVRD / RECB / PCRA DNA HELICASE FAMILY MEMBER"/>
    <property type="match status" value="1"/>
</dbReference>
<dbReference type="GO" id="GO:0033202">
    <property type="term" value="C:DNA helicase complex"/>
    <property type="evidence" value="ECO:0007669"/>
    <property type="project" value="TreeGrafter"/>
</dbReference>
<accession>A0A381RN40</accession>
<protein>
    <recommendedName>
        <fullName evidence="12">DNA 3'-5' helicase</fullName>
        <ecNumber evidence="12">5.6.2.4</ecNumber>
    </recommendedName>
</protein>
<evidence type="ECO:0000256" key="2">
    <source>
        <dbReference type="ARBA" id="ARBA00022741"/>
    </source>
</evidence>
<evidence type="ECO:0000256" key="4">
    <source>
        <dbReference type="ARBA" id="ARBA00022801"/>
    </source>
</evidence>
<gene>
    <name evidence="16" type="ORF">METZ01_LOCUS43217</name>
</gene>
<dbReference type="EC" id="5.6.2.4" evidence="12"/>
<keyword evidence="2" id="KW-0547">Nucleotide-binding</keyword>
<organism evidence="16">
    <name type="scientific">marine metagenome</name>
    <dbReference type="NCBI Taxonomy" id="408172"/>
    <lineage>
        <taxon>unclassified sequences</taxon>
        <taxon>metagenomes</taxon>
        <taxon>ecological metagenomes</taxon>
    </lineage>
</organism>
<sequence>MSISEEPENILAMTFTNKAADELKYRVIRSLEKSTTPAPKAAHEKLTWELANQALKHSKQRGWDIFSNPSRIKIGTIDSLSSLIVSRYPTIENLMPPRIMAKPYEYEYLYQKAAEKTLLLIEEGDFQKVISDVLFHLDNNVEKFYRLVTRMLAKREQWLPRLYLKGALDIDILDKAAQQIITEHLQSLNKTATNYFDQKFFSLISKNTRHEVRQIKKLPSAEIGDLEEWKILSDLCLTKSGQWRKKIDKNLGFPAELKEQKKELLMILAELRTDDCMRNQLMELNLLPDVYLEKASNKALRDISEVLKLSVAQLKLLFNELSVQDFSEVGLQAIGALDSREKVSDIALFLDYQINHLLIDEFQDTSYAQLILIEKLLENWQHGSGKTIFLVGDPMQSIYRFRESQVGIFLEVKKNGISNVKINSLLLNKNFRSNKSVVDSNNKFFSRIFPLEDSLIHGAIHYSKSSTASSKVIGDAINFFPYAYKQNHQEAQQVVSIIQQNLALNANQEIAVLVKSRSHLKEIIEYLQLHNIDYEAIKTLPLRSHLFTRDLISLTRAILSLADKLAWLSILRAPWCGLSLKDLVIFSSSDEMTIFHQLEDKALLMKLDKDSKARAAHLHQALSEVIANNGRFSFVERFSFALNQLYPHQELDTQQRDIKSNYLSLLNDCEIKQKLNIETIESMLKDLYAPSQPSNVKLMTIHQAKGLEFDVVILPGLGRAQRNEQAPLIHMKEFSNNGLLLAPIKSAYEIKDSQTYQYLKHIEKQQNHYELMRLLYVAMTRAKQKLHLLGCLTEKGVAPKNTFFELLSPFFQKSIKQLDGSLEKINQQGRSPLLRRYKELTPLQQRSQISINETQGLSMDINPIYQSALGSLVHYYFEKGSFSPTKEHAELRLLERGVPSRLVHSYANEACQLLQNTKKDKLFDWLFKDRESTQVEAEYSNKSSTVIIDRMFIDDDILWIIDFKTARPMEDEAIGDFIERQKSLHRKQLMKYKDILQGVFNLPTKVALYCPAVSKLVNFD</sequence>
<evidence type="ECO:0000313" key="16">
    <source>
        <dbReference type="EMBL" id="SUZ90363.1"/>
    </source>
</evidence>
<dbReference type="InterPro" id="IPR011335">
    <property type="entry name" value="Restrct_endonuc-II-like"/>
</dbReference>
<dbReference type="EMBL" id="UINC01001888">
    <property type="protein sequence ID" value="SUZ90363.1"/>
    <property type="molecule type" value="Genomic_DNA"/>
</dbReference>
<dbReference type="SUPFAM" id="SSF52980">
    <property type="entry name" value="Restriction endonuclease-like"/>
    <property type="match status" value="1"/>
</dbReference>
<reference evidence="16" key="1">
    <citation type="submission" date="2018-05" db="EMBL/GenBank/DDBJ databases">
        <authorList>
            <person name="Lanie J.A."/>
            <person name="Ng W.-L."/>
            <person name="Kazmierczak K.M."/>
            <person name="Andrzejewski T.M."/>
            <person name="Davidsen T.M."/>
            <person name="Wayne K.J."/>
            <person name="Tettelin H."/>
            <person name="Glass J.I."/>
            <person name="Rusch D."/>
            <person name="Podicherti R."/>
            <person name="Tsui H.-C.T."/>
            <person name="Winkler M.E."/>
        </authorList>
    </citation>
    <scope>NUCLEOTIDE SEQUENCE</scope>
</reference>
<keyword evidence="3" id="KW-0227">DNA damage</keyword>
<keyword evidence="4" id="KW-0378">Hydrolase</keyword>
<keyword evidence="1" id="KW-0540">Nuclease</keyword>
<feature type="domain" description="UvrD-like helicase ATP-binding" evidence="14">
    <location>
        <begin position="1"/>
        <end position="434"/>
    </location>
</feature>
<dbReference type="GO" id="GO:0003677">
    <property type="term" value="F:DNA binding"/>
    <property type="evidence" value="ECO:0007669"/>
    <property type="project" value="UniProtKB-KW"/>
</dbReference>
<dbReference type="PROSITE" id="PS51217">
    <property type="entry name" value="UVRD_HELICASE_CTER"/>
    <property type="match status" value="1"/>
</dbReference>
<proteinExistence type="predicted"/>
<comment type="catalytic activity">
    <reaction evidence="11">
        <text>Couples ATP hydrolysis with the unwinding of duplex DNA by translocating in the 3'-5' direction.</text>
        <dbReference type="EC" id="5.6.2.4"/>
    </reaction>
</comment>
<evidence type="ECO:0000256" key="9">
    <source>
        <dbReference type="ARBA" id="ARBA00023204"/>
    </source>
</evidence>
<evidence type="ECO:0000256" key="3">
    <source>
        <dbReference type="ARBA" id="ARBA00022763"/>
    </source>
</evidence>
<keyword evidence="8" id="KW-0238">DNA-binding</keyword>
<evidence type="ECO:0000256" key="7">
    <source>
        <dbReference type="ARBA" id="ARBA00022840"/>
    </source>
</evidence>
<dbReference type="PROSITE" id="PS51198">
    <property type="entry name" value="UVRD_HELICASE_ATP_BIND"/>
    <property type="match status" value="1"/>
</dbReference>
<dbReference type="SUPFAM" id="SSF52540">
    <property type="entry name" value="P-loop containing nucleoside triphosphate hydrolases"/>
    <property type="match status" value="1"/>
</dbReference>
<dbReference type="Gene3D" id="3.90.320.10">
    <property type="match status" value="1"/>
</dbReference>
<dbReference type="PANTHER" id="PTHR11070:SF2">
    <property type="entry name" value="ATP-DEPENDENT DNA HELICASE SRS2"/>
    <property type="match status" value="1"/>
</dbReference>
<keyword evidence="5" id="KW-0347">Helicase</keyword>
<dbReference type="GO" id="GO:0005829">
    <property type="term" value="C:cytosol"/>
    <property type="evidence" value="ECO:0007669"/>
    <property type="project" value="TreeGrafter"/>
</dbReference>
<dbReference type="InterPro" id="IPR027417">
    <property type="entry name" value="P-loop_NTPase"/>
</dbReference>
<evidence type="ECO:0000256" key="13">
    <source>
        <dbReference type="ARBA" id="ARBA00048988"/>
    </source>
</evidence>
<dbReference type="Pfam" id="PF13361">
    <property type="entry name" value="UvrD_C"/>
    <property type="match status" value="1"/>
</dbReference>
<dbReference type="InterPro" id="IPR011604">
    <property type="entry name" value="PDDEXK-like_dom_sf"/>
</dbReference>
<keyword evidence="10" id="KW-0413">Isomerase</keyword>
<name>A0A381RN40_9ZZZZ</name>
<dbReference type="GO" id="GO:0000725">
    <property type="term" value="P:recombinational repair"/>
    <property type="evidence" value="ECO:0007669"/>
    <property type="project" value="TreeGrafter"/>
</dbReference>
<evidence type="ECO:0000256" key="12">
    <source>
        <dbReference type="ARBA" id="ARBA00034808"/>
    </source>
</evidence>
<dbReference type="AlphaFoldDB" id="A0A381RN40"/>
<dbReference type="Gene3D" id="3.40.50.300">
    <property type="entry name" value="P-loop containing nucleotide triphosphate hydrolases"/>
    <property type="match status" value="4"/>
</dbReference>
<evidence type="ECO:0000256" key="11">
    <source>
        <dbReference type="ARBA" id="ARBA00034617"/>
    </source>
</evidence>
<keyword evidence="7" id="KW-0067">ATP-binding</keyword>
<evidence type="ECO:0000256" key="6">
    <source>
        <dbReference type="ARBA" id="ARBA00022839"/>
    </source>
</evidence>
<evidence type="ECO:0000259" key="15">
    <source>
        <dbReference type="PROSITE" id="PS51217"/>
    </source>
</evidence>
<evidence type="ECO:0000256" key="10">
    <source>
        <dbReference type="ARBA" id="ARBA00023235"/>
    </source>
</evidence>
<evidence type="ECO:0000256" key="8">
    <source>
        <dbReference type="ARBA" id="ARBA00023125"/>
    </source>
</evidence>
<keyword evidence="6" id="KW-0269">Exonuclease</keyword>
<feature type="domain" description="UvrD-like helicase C-terminal" evidence="15">
    <location>
        <begin position="446"/>
        <end position="706"/>
    </location>
</feature>